<organism evidence="1 2">
    <name type="scientific">Brassica rapa subsp. trilocularis</name>
    <dbReference type="NCBI Taxonomy" id="1813537"/>
    <lineage>
        <taxon>Eukaryota</taxon>
        <taxon>Viridiplantae</taxon>
        <taxon>Streptophyta</taxon>
        <taxon>Embryophyta</taxon>
        <taxon>Tracheophyta</taxon>
        <taxon>Spermatophyta</taxon>
        <taxon>Magnoliopsida</taxon>
        <taxon>eudicotyledons</taxon>
        <taxon>Gunneridae</taxon>
        <taxon>Pentapetalae</taxon>
        <taxon>rosids</taxon>
        <taxon>malvids</taxon>
        <taxon>Brassicales</taxon>
        <taxon>Brassicaceae</taxon>
        <taxon>Brassiceae</taxon>
        <taxon>Brassica</taxon>
    </lineage>
</organism>
<name>A0ABQ7LEH7_BRACM</name>
<gene>
    <name evidence="1" type="primary">A09g513150.1_BraROA</name>
    <name evidence="1" type="ORF">IGI04_036460</name>
</gene>
<reference evidence="1 2" key="1">
    <citation type="submission" date="2021-03" db="EMBL/GenBank/DDBJ databases">
        <authorList>
            <person name="King G.J."/>
            <person name="Bancroft I."/>
            <person name="Baten A."/>
            <person name="Bloomfield J."/>
            <person name="Borpatragohain P."/>
            <person name="He Z."/>
            <person name="Irish N."/>
            <person name="Irwin J."/>
            <person name="Liu K."/>
            <person name="Mauleon R.P."/>
            <person name="Moore J."/>
            <person name="Morris R."/>
            <person name="Ostergaard L."/>
            <person name="Wang B."/>
            <person name="Wells R."/>
        </authorList>
    </citation>
    <scope>NUCLEOTIDE SEQUENCE [LARGE SCALE GENOMIC DNA]</scope>
    <source>
        <strain evidence="1">R-o-18</strain>
        <tissue evidence="1">Leaf</tissue>
    </source>
</reference>
<accession>A0ABQ7LEH7</accession>
<sequence>MENLFTLLGGECVCQSVGLAYSHLITNLKATALSPKFSWSIASMPKFLEAAYFSTGYLEPTSTLSLRQLPEKELFENLFGDDTRLLFTQAATCPENITSHLYVLLLVFRQRKDVVILDANVQRTSSMHEIFSFTCIVFDKPNVVGVLRYRLGLSVSDPTDDTVFVAFDMEMTFRQLKLRSFWCECSSGQRAPQSRK</sequence>
<evidence type="ECO:0000313" key="1">
    <source>
        <dbReference type="EMBL" id="KAG5384990.1"/>
    </source>
</evidence>
<keyword evidence="2" id="KW-1185">Reference proteome</keyword>
<comment type="caution">
    <text evidence="1">The sequence shown here is derived from an EMBL/GenBank/DDBJ whole genome shotgun (WGS) entry which is preliminary data.</text>
</comment>
<protein>
    <submittedName>
        <fullName evidence="1">Uncharacterized protein</fullName>
    </submittedName>
</protein>
<proteinExistence type="predicted"/>
<dbReference type="Proteomes" id="UP000823674">
    <property type="component" value="Chromosome A09"/>
</dbReference>
<dbReference type="EMBL" id="JADBGQ010000008">
    <property type="protein sequence ID" value="KAG5384990.1"/>
    <property type="molecule type" value="Genomic_DNA"/>
</dbReference>
<evidence type="ECO:0000313" key="2">
    <source>
        <dbReference type="Proteomes" id="UP000823674"/>
    </source>
</evidence>